<dbReference type="EMBL" id="QGNW01001966">
    <property type="protein sequence ID" value="RVW27076.1"/>
    <property type="molecule type" value="Genomic_DNA"/>
</dbReference>
<dbReference type="Proteomes" id="UP000288805">
    <property type="component" value="Unassembled WGS sequence"/>
</dbReference>
<dbReference type="SUPFAM" id="SSF56672">
    <property type="entry name" value="DNA/RNA polymerases"/>
    <property type="match status" value="1"/>
</dbReference>
<feature type="region of interest" description="Disordered" evidence="1">
    <location>
        <begin position="87"/>
        <end position="111"/>
    </location>
</feature>
<feature type="domain" description="Reverse transcriptase Ty1/copia-type" evidence="2">
    <location>
        <begin position="310"/>
        <end position="435"/>
    </location>
</feature>
<evidence type="ECO:0000313" key="4">
    <source>
        <dbReference type="Proteomes" id="UP000288805"/>
    </source>
</evidence>
<gene>
    <name evidence="3" type="primary">RE1_3003</name>
    <name evidence="3" type="ORF">CK203_096748</name>
</gene>
<evidence type="ECO:0000256" key="1">
    <source>
        <dbReference type="SAM" id="MobiDB-lite"/>
    </source>
</evidence>
<comment type="caution">
    <text evidence="3">The sequence shown here is derived from an EMBL/GenBank/DDBJ whole genome shotgun (WGS) entry which is preliminary data.</text>
</comment>
<dbReference type="CDD" id="cd09272">
    <property type="entry name" value="RNase_HI_RT_Ty1"/>
    <property type="match status" value="1"/>
</dbReference>
<sequence>MKNRSFEVLCHKQIRNARSKRCSDTPSEGGGTWAVAGCRNDGSTPRILLGNPDGVAPDSDARSVSSGGGVPTPCTCKRSPLRHSSFHPGEEFCPANIPPSPDISQPDGRGGRFNFSGQTCSDPLITLTRRVFLSVYSTTDSLVFNQPNSEDFSSEDEWLGSSSLGVKKAGPTLDKASDLRSLRCTSLSLESLWEFTSPPALLPVPLSIPPTQTSQSLVPTSQSPHLSNYAHSCHSSHNSTSLIPIPNPIPVPFTASSSSSLTNPSAPHNSHSMITQAKTGIFKKKLLLAYKPIEPYSFQQASKDPNWFPSYVCKFNKALYGLKQAPRAWFHKLSHALIQWGFQASRADSSMFLRHSTTDVLIFLVYVDDLLVTGSNSSQVSYFISYLNSTFAIRDLGRLNYFLGIEVIHYGSRMHLNQHKYVQDLLAHTNMLDSKLAHTLGMLGRTLSQHDGPPFLDIKLYHSIVDALQYAPSVMVCSCTKLTPLIFKGIQMQIGPLAQMTIGVIGELCLSPSVASLVWCDNQNATHLAANPVFHSRSKYIELDLRFIRDHVLHKNLSIHYIPTCDQIADIFTKHLPSSKYVGFRTKLSIVPCPMSLRGDDSQIEYTQASALSNQIDQELSSQLVTTTQGS</sequence>
<accession>A0A438CV48</accession>
<protein>
    <submittedName>
        <fullName evidence="3">Retrovirus-related Pol polyprotein from transposon RE1</fullName>
    </submittedName>
</protein>
<organism evidence="3 4">
    <name type="scientific">Vitis vinifera</name>
    <name type="common">Grape</name>
    <dbReference type="NCBI Taxonomy" id="29760"/>
    <lineage>
        <taxon>Eukaryota</taxon>
        <taxon>Viridiplantae</taxon>
        <taxon>Streptophyta</taxon>
        <taxon>Embryophyta</taxon>
        <taxon>Tracheophyta</taxon>
        <taxon>Spermatophyta</taxon>
        <taxon>Magnoliopsida</taxon>
        <taxon>eudicotyledons</taxon>
        <taxon>Gunneridae</taxon>
        <taxon>Pentapetalae</taxon>
        <taxon>rosids</taxon>
        <taxon>Vitales</taxon>
        <taxon>Vitaceae</taxon>
        <taxon>Viteae</taxon>
        <taxon>Vitis</taxon>
    </lineage>
</organism>
<evidence type="ECO:0000313" key="3">
    <source>
        <dbReference type="EMBL" id="RVW27076.1"/>
    </source>
</evidence>
<evidence type="ECO:0000259" key="2">
    <source>
        <dbReference type="Pfam" id="PF07727"/>
    </source>
</evidence>
<name>A0A438CV48_VITVI</name>
<dbReference type="AlphaFoldDB" id="A0A438CV48"/>
<dbReference type="InterPro" id="IPR013103">
    <property type="entry name" value="RVT_2"/>
</dbReference>
<dbReference type="Pfam" id="PF07727">
    <property type="entry name" value="RVT_2"/>
    <property type="match status" value="1"/>
</dbReference>
<proteinExistence type="predicted"/>
<reference evidence="3 4" key="1">
    <citation type="journal article" date="2018" name="PLoS Genet.">
        <title>Population sequencing reveals clonal diversity and ancestral inbreeding in the grapevine cultivar Chardonnay.</title>
        <authorList>
            <person name="Roach M.J."/>
            <person name="Johnson D.L."/>
            <person name="Bohlmann J."/>
            <person name="van Vuuren H.J."/>
            <person name="Jones S.J."/>
            <person name="Pretorius I.S."/>
            <person name="Schmidt S.A."/>
            <person name="Borneman A.R."/>
        </authorList>
    </citation>
    <scope>NUCLEOTIDE SEQUENCE [LARGE SCALE GENOMIC DNA]</scope>
    <source>
        <strain evidence="4">cv. Chardonnay</strain>
        <tissue evidence="3">Leaf</tissue>
    </source>
</reference>
<dbReference type="InterPro" id="IPR043502">
    <property type="entry name" value="DNA/RNA_pol_sf"/>
</dbReference>